<dbReference type="Pfam" id="PF03392">
    <property type="entry name" value="OS-D"/>
    <property type="match status" value="1"/>
</dbReference>
<sequence>MKSIILVCLMLVTVYAKDDLYTTKYDDIDVDEILANKRLTMFYSDCLLKLVPDALNNECRRCSQKQKDATEKVLRHLAKNYRDIWNALIAEFDKEGKHRAQYKKYIDELEA</sequence>
<keyword evidence="3" id="KW-1185">Reference proteome</keyword>
<dbReference type="PANTHER" id="PTHR11257">
    <property type="entry name" value="CHEMOSENSORY PROTEIN-RELATED"/>
    <property type="match status" value="1"/>
</dbReference>
<organism evidence="2 3">
    <name type="scientific">Pyrocoelia pectoralis</name>
    <dbReference type="NCBI Taxonomy" id="417401"/>
    <lineage>
        <taxon>Eukaryota</taxon>
        <taxon>Metazoa</taxon>
        <taxon>Ecdysozoa</taxon>
        <taxon>Arthropoda</taxon>
        <taxon>Hexapoda</taxon>
        <taxon>Insecta</taxon>
        <taxon>Pterygota</taxon>
        <taxon>Neoptera</taxon>
        <taxon>Endopterygota</taxon>
        <taxon>Coleoptera</taxon>
        <taxon>Polyphaga</taxon>
        <taxon>Elateriformia</taxon>
        <taxon>Elateroidea</taxon>
        <taxon>Lampyridae</taxon>
        <taxon>Lampyrinae</taxon>
        <taxon>Pyrocoelia</taxon>
    </lineage>
</organism>
<reference evidence="2 3" key="1">
    <citation type="journal article" date="2024" name="Insects">
        <title>An Improved Chromosome-Level Genome Assembly of the Firefly Pyrocoelia pectoralis.</title>
        <authorList>
            <person name="Fu X."/>
            <person name="Meyer-Rochow V.B."/>
            <person name="Ballantyne L."/>
            <person name="Zhu X."/>
        </authorList>
    </citation>
    <scope>NUCLEOTIDE SEQUENCE [LARGE SCALE GENOMIC DNA]</scope>
    <source>
        <strain evidence="2">XCY_ONT2</strain>
    </source>
</reference>
<dbReference type="Gene3D" id="1.10.2080.10">
    <property type="entry name" value="Insect odorant-binding protein A10/Ejaculatory bulb-specific protein 3"/>
    <property type="match status" value="2"/>
</dbReference>
<keyword evidence="1" id="KW-0732">Signal</keyword>
<dbReference type="InterPro" id="IPR005055">
    <property type="entry name" value="A10/PebIII"/>
</dbReference>
<evidence type="ECO:0000313" key="2">
    <source>
        <dbReference type="EMBL" id="KAK5642013.1"/>
    </source>
</evidence>
<comment type="caution">
    <text evidence="2">The sequence shown here is derived from an EMBL/GenBank/DDBJ whole genome shotgun (WGS) entry which is preliminary data.</text>
</comment>
<dbReference type="SUPFAM" id="SSF100910">
    <property type="entry name" value="Chemosensory protein Csp2"/>
    <property type="match status" value="1"/>
</dbReference>
<dbReference type="AlphaFoldDB" id="A0AAN7V869"/>
<name>A0AAN7V869_9COLE</name>
<proteinExistence type="predicted"/>
<protein>
    <submittedName>
        <fullName evidence="2">Uncharacterized protein</fullName>
    </submittedName>
</protein>
<feature type="chain" id="PRO_5043049620" evidence="1">
    <location>
        <begin position="17"/>
        <end position="111"/>
    </location>
</feature>
<dbReference type="Proteomes" id="UP001329430">
    <property type="component" value="Chromosome 6"/>
</dbReference>
<dbReference type="InterPro" id="IPR036682">
    <property type="entry name" value="OS_D_A10/PebIII_sf"/>
</dbReference>
<dbReference type="PANTHER" id="PTHR11257:SF13">
    <property type="entry name" value="GEO07322P1"/>
    <property type="match status" value="1"/>
</dbReference>
<accession>A0AAN7V869</accession>
<gene>
    <name evidence="2" type="ORF">RI129_008180</name>
</gene>
<evidence type="ECO:0000313" key="3">
    <source>
        <dbReference type="Proteomes" id="UP001329430"/>
    </source>
</evidence>
<evidence type="ECO:0000256" key="1">
    <source>
        <dbReference type="SAM" id="SignalP"/>
    </source>
</evidence>
<dbReference type="EMBL" id="JAVRBK010000006">
    <property type="protein sequence ID" value="KAK5642013.1"/>
    <property type="molecule type" value="Genomic_DNA"/>
</dbReference>
<feature type="signal peptide" evidence="1">
    <location>
        <begin position="1"/>
        <end position="16"/>
    </location>
</feature>